<name>A0A8D9ENY8_9HEMI</name>
<accession>A0A8D9ENY8</accession>
<reference evidence="2" key="1">
    <citation type="submission" date="2021-05" db="EMBL/GenBank/DDBJ databases">
        <authorList>
            <person name="Alioto T."/>
            <person name="Alioto T."/>
            <person name="Gomez Garrido J."/>
        </authorList>
    </citation>
    <scope>NUCLEOTIDE SEQUENCE</scope>
</reference>
<organism evidence="2">
    <name type="scientific">Cacopsylla melanoneura</name>
    <dbReference type="NCBI Taxonomy" id="428564"/>
    <lineage>
        <taxon>Eukaryota</taxon>
        <taxon>Metazoa</taxon>
        <taxon>Ecdysozoa</taxon>
        <taxon>Arthropoda</taxon>
        <taxon>Hexapoda</taxon>
        <taxon>Insecta</taxon>
        <taxon>Pterygota</taxon>
        <taxon>Neoptera</taxon>
        <taxon>Paraneoptera</taxon>
        <taxon>Hemiptera</taxon>
        <taxon>Sternorrhyncha</taxon>
        <taxon>Psylloidea</taxon>
        <taxon>Psyllidae</taxon>
        <taxon>Psyllinae</taxon>
        <taxon>Cacopsylla</taxon>
    </lineage>
</organism>
<evidence type="ECO:0000256" key="1">
    <source>
        <dbReference type="SAM" id="MobiDB-lite"/>
    </source>
</evidence>
<feature type="compositionally biased region" description="Basic and acidic residues" evidence="1">
    <location>
        <begin position="49"/>
        <end position="60"/>
    </location>
</feature>
<feature type="compositionally biased region" description="Low complexity" evidence="1">
    <location>
        <begin position="9"/>
        <end position="22"/>
    </location>
</feature>
<proteinExistence type="predicted"/>
<protein>
    <submittedName>
        <fullName evidence="2">Uncharacterized protein</fullName>
    </submittedName>
</protein>
<sequence>MTKITLVGSSVHPVTTSSSPDSLNRDLHASISLSETDPMLTLEPTNPPKVEDSSFNKEDSSPVLESTNPQFQNDGRLKKFYRQIVCGTITNKKKKKKKKLM</sequence>
<evidence type="ECO:0000313" key="2">
    <source>
        <dbReference type="EMBL" id="CAG6760601.1"/>
    </source>
</evidence>
<dbReference type="AlphaFoldDB" id="A0A8D9ENY8"/>
<dbReference type="EMBL" id="HBUF01557062">
    <property type="protein sequence ID" value="CAG6760601.1"/>
    <property type="molecule type" value="Transcribed_RNA"/>
</dbReference>
<feature type="region of interest" description="Disordered" evidence="1">
    <location>
        <begin position="1"/>
        <end position="71"/>
    </location>
</feature>